<name>A0A514CMM2_9BACT</name>
<accession>A0A514CMM2</accession>
<dbReference type="KEGG" id="echi:FKX85_19330"/>
<dbReference type="RefSeq" id="WP_141616287.1">
    <property type="nucleotide sequence ID" value="NZ_CP041253.1"/>
</dbReference>
<evidence type="ECO:0000313" key="1">
    <source>
        <dbReference type="EMBL" id="QDH81072.1"/>
    </source>
</evidence>
<protein>
    <submittedName>
        <fullName evidence="1">Uncharacterized protein</fullName>
    </submittedName>
</protein>
<proteinExistence type="predicted"/>
<gene>
    <name evidence="1" type="ORF">FKX85_19330</name>
</gene>
<dbReference type="AlphaFoldDB" id="A0A514CMM2"/>
<dbReference type="OrthoDB" id="9809261at2"/>
<reference evidence="1 2" key="1">
    <citation type="submission" date="2019-06" db="EMBL/GenBank/DDBJ databases">
        <title>Echinicola alkalisoli sp. nov. isolated from saline soil.</title>
        <authorList>
            <person name="Sun J.-Q."/>
            <person name="Xu L."/>
        </authorList>
    </citation>
    <scope>NUCLEOTIDE SEQUENCE [LARGE SCALE GENOMIC DNA]</scope>
    <source>
        <strain evidence="1 2">LN3S3</strain>
    </source>
</reference>
<keyword evidence="2" id="KW-1185">Reference proteome</keyword>
<sequence>MNSKLDDHYKVPIAPPGFPELGAAMTDGEVAFRQHAGGHSTGPNWSTWIAWASRYWDHN</sequence>
<organism evidence="1 2">
    <name type="scientific">Echinicola soli</name>
    <dbReference type="NCBI Taxonomy" id="2591634"/>
    <lineage>
        <taxon>Bacteria</taxon>
        <taxon>Pseudomonadati</taxon>
        <taxon>Bacteroidota</taxon>
        <taxon>Cytophagia</taxon>
        <taxon>Cytophagales</taxon>
        <taxon>Cyclobacteriaceae</taxon>
        <taxon>Echinicola</taxon>
    </lineage>
</organism>
<dbReference type="EMBL" id="CP041253">
    <property type="protein sequence ID" value="QDH81072.1"/>
    <property type="molecule type" value="Genomic_DNA"/>
</dbReference>
<dbReference type="Proteomes" id="UP000316614">
    <property type="component" value="Chromosome"/>
</dbReference>
<evidence type="ECO:0000313" key="2">
    <source>
        <dbReference type="Proteomes" id="UP000316614"/>
    </source>
</evidence>